<evidence type="ECO:0000313" key="1">
    <source>
        <dbReference type="EMBL" id="EGC40554.1"/>
    </source>
</evidence>
<sequence length="102" mass="11799">MLINPQRNIQRSPNYPRVILMIFCTGNSLPRNTIKILKLIHVTIDKDKKERGPCYMCSNGYSIQGINYKRNLYFSLNVNVIMCSSMKCNVAFHNPKFKVAQT</sequence>
<dbReference type="KEGG" id="dpp:DICPUDRAFT_73915"/>
<reference evidence="2" key="1">
    <citation type="journal article" date="2011" name="Genome Biol.">
        <title>Comparative genomics of the social amoebae Dictyostelium discoideum and Dictyostelium purpureum.</title>
        <authorList>
            <consortium name="US DOE Joint Genome Institute (JGI-PGF)"/>
            <person name="Sucgang R."/>
            <person name="Kuo A."/>
            <person name="Tian X."/>
            <person name="Salerno W."/>
            <person name="Parikh A."/>
            <person name="Feasley C.L."/>
            <person name="Dalin E."/>
            <person name="Tu H."/>
            <person name="Huang E."/>
            <person name="Barry K."/>
            <person name="Lindquist E."/>
            <person name="Shapiro H."/>
            <person name="Bruce D."/>
            <person name="Schmutz J."/>
            <person name="Salamov A."/>
            <person name="Fey P."/>
            <person name="Gaudet P."/>
            <person name="Anjard C."/>
            <person name="Babu M.M."/>
            <person name="Basu S."/>
            <person name="Bushmanova Y."/>
            <person name="van der Wel H."/>
            <person name="Katoh-Kurasawa M."/>
            <person name="Dinh C."/>
            <person name="Coutinho P.M."/>
            <person name="Saito T."/>
            <person name="Elias M."/>
            <person name="Schaap P."/>
            <person name="Kay R.R."/>
            <person name="Henrissat B."/>
            <person name="Eichinger L."/>
            <person name="Rivero F."/>
            <person name="Putnam N.H."/>
            <person name="West C.M."/>
            <person name="Loomis W.F."/>
            <person name="Chisholm R.L."/>
            <person name="Shaulsky G."/>
            <person name="Strassmann J.E."/>
            <person name="Queller D.C."/>
            <person name="Kuspa A."/>
            <person name="Grigoriev I.V."/>
        </authorList>
    </citation>
    <scope>NUCLEOTIDE SEQUENCE [LARGE SCALE GENOMIC DNA]</scope>
    <source>
        <strain evidence="2">QSDP1</strain>
    </source>
</reference>
<dbReference type="VEuPathDB" id="AmoebaDB:DICPUDRAFT_73915"/>
<keyword evidence="2" id="KW-1185">Reference proteome</keyword>
<gene>
    <name evidence="1" type="ORF">DICPUDRAFT_73915</name>
</gene>
<protein>
    <submittedName>
        <fullName evidence="1">Uncharacterized protein</fullName>
    </submittedName>
</protein>
<dbReference type="GeneID" id="10503377"/>
<dbReference type="AlphaFoldDB" id="F0Z684"/>
<dbReference type="RefSeq" id="XP_003282890.1">
    <property type="nucleotide sequence ID" value="XM_003282842.1"/>
</dbReference>
<organism evidence="1 2">
    <name type="scientific">Dictyostelium purpureum</name>
    <name type="common">Slime mold</name>
    <dbReference type="NCBI Taxonomy" id="5786"/>
    <lineage>
        <taxon>Eukaryota</taxon>
        <taxon>Amoebozoa</taxon>
        <taxon>Evosea</taxon>
        <taxon>Eumycetozoa</taxon>
        <taxon>Dictyostelia</taxon>
        <taxon>Dictyosteliales</taxon>
        <taxon>Dictyosteliaceae</taxon>
        <taxon>Dictyostelium</taxon>
    </lineage>
</organism>
<dbReference type="Proteomes" id="UP000001064">
    <property type="component" value="Unassembled WGS sequence"/>
</dbReference>
<dbReference type="EMBL" id="GL870941">
    <property type="protein sequence ID" value="EGC40554.1"/>
    <property type="molecule type" value="Genomic_DNA"/>
</dbReference>
<proteinExistence type="predicted"/>
<evidence type="ECO:0000313" key="2">
    <source>
        <dbReference type="Proteomes" id="UP000001064"/>
    </source>
</evidence>
<accession>F0Z684</accession>
<name>F0Z684_DICPU</name>
<dbReference type="InParanoid" id="F0Z684"/>